<protein>
    <submittedName>
        <fullName evidence="1">Uncharacterized protein</fullName>
    </submittedName>
</protein>
<reference evidence="1" key="2">
    <citation type="journal article" date="2015" name="Data Brief">
        <title>Shoot transcriptome of the giant reed, Arundo donax.</title>
        <authorList>
            <person name="Barrero R.A."/>
            <person name="Guerrero F.D."/>
            <person name="Moolhuijzen P."/>
            <person name="Goolsby J.A."/>
            <person name="Tidwell J."/>
            <person name="Bellgard S.E."/>
            <person name="Bellgard M.I."/>
        </authorList>
    </citation>
    <scope>NUCLEOTIDE SEQUENCE</scope>
    <source>
        <tissue evidence="1">Shoot tissue taken approximately 20 cm above the soil surface</tissue>
    </source>
</reference>
<reference evidence="1" key="1">
    <citation type="submission" date="2014-09" db="EMBL/GenBank/DDBJ databases">
        <authorList>
            <person name="Magalhaes I.L.F."/>
            <person name="Oliveira U."/>
            <person name="Santos F.R."/>
            <person name="Vidigal T.H.D.A."/>
            <person name="Brescovit A.D."/>
            <person name="Santos A.J."/>
        </authorList>
    </citation>
    <scope>NUCLEOTIDE SEQUENCE</scope>
    <source>
        <tissue evidence="1">Shoot tissue taken approximately 20 cm above the soil surface</tissue>
    </source>
</reference>
<dbReference type="AlphaFoldDB" id="A0A0A9FNG3"/>
<dbReference type="EMBL" id="GBRH01188058">
    <property type="protein sequence ID" value="JAE09838.1"/>
    <property type="molecule type" value="Transcribed_RNA"/>
</dbReference>
<evidence type="ECO:0000313" key="1">
    <source>
        <dbReference type="EMBL" id="JAE09838.1"/>
    </source>
</evidence>
<proteinExistence type="predicted"/>
<organism evidence="1">
    <name type="scientific">Arundo donax</name>
    <name type="common">Giant reed</name>
    <name type="synonym">Donax arundinaceus</name>
    <dbReference type="NCBI Taxonomy" id="35708"/>
    <lineage>
        <taxon>Eukaryota</taxon>
        <taxon>Viridiplantae</taxon>
        <taxon>Streptophyta</taxon>
        <taxon>Embryophyta</taxon>
        <taxon>Tracheophyta</taxon>
        <taxon>Spermatophyta</taxon>
        <taxon>Magnoliopsida</taxon>
        <taxon>Liliopsida</taxon>
        <taxon>Poales</taxon>
        <taxon>Poaceae</taxon>
        <taxon>PACMAD clade</taxon>
        <taxon>Arundinoideae</taxon>
        <taxon>Arundineae</taxon>
        <taxon>Arundo</taxon>
    </lineage>
</organism>
<accession>A0A0A9FNG3</accession>
<name>A0A0A9FNG3_ARUDO</name>
<sequence length="85" mass="9452">MPQWSWMECWMTSTCVSPPHPNSKVWPFSATCTTSFWPSVTAAPSSSAPLPVTADPELIFLETRPHNCTPKIESFFPFSASRSSD</sequence>